<reference evidence="3 4" key="1">
    <citation type="journal article" date="2022" name="Allergy">
        <title>Genome assembly and annotation of Periplaneta americana reveal a comprehensive cockroach allergen profile.</title>
        <authorList>
            <person name="Wang L."/>
            <person name="Xiong Q."/>
            <person name="Saelim N."/>
            <person name="Wang L."/>
            <person name="Nong W."/>
            <person name="Wan A.T."/>
            <person name="Shi M."/>
            <person name="Liu X."/>
            <person name="Cao Q."/>
            <person name="Hui J.H.L."/>
            <person name="Sookrung N."/>
            <person name="Leung T.F."/>
            <person name="Tungtrongchitr A."/>
            <person name="Tsui S.K.W."/>
        </authorList>
    </citation>
    <scope>NUCLEOTIDE SEQUENCE [LARGE SCALE GENOMIC DNA]</scope>
    <source>
        <strain evidence="3">PWHHKU_190912</strain>
    </source>
</reference>
<name>A0ABQ8T4Z5_PERAM</name>
<keyword evidence="1" id="KW-0812">Transmembrane</keyword>
<evidence type="ECO:0000256" key="1">
    <source>
        <dbReference type="SAM" id="Phobius"/>
    </source>
</evidence>
<comment type="caution">
    <text evidence="3">The sequence shown here is derived from an EMBL/GenBank/DDBJ whole genome shotgun (WGS) entry which is preliminary data.</text>
</comment>
<gene>
    <name evidence="3" type="ORF">ANN_11162</name>
</gene>
<organism evidence="3 4">
    <name type="scientific">Periplaneta americana</name>
    <name type="common">American cockroach</name>
    <name type="synonym">Blatta americana</name>
    <dbReference type="NCBI Taxonomy" id="6978"/>
    <lineage>
        <taxon>Eukaryota</taxon>
        <taxon>Metazoa</taxon>
        <taxon>Ecdysozoa</taxon>
        <taxon>Arthropoda</taxon>
        <taxon>Hexapoda</taxon>
        <taxon>Insecta</taxon>
        <taxon>Pterygota</taxon>
        <taxon>Neoptera</taxon>
        <taxon>Polyneoptera</taxon>
        <taxon>Dictyoptera</taxon>
        <taxon>Blattodea</taxon>
        <taxon>Blattoidea</taxon>
        <taxon>Blattidae</taxon>
        <taxon>Blattinae</taxon>
        <taxon>Periplaneta</taxon>
    </lineage>
</organism>
<proteinExistence type="predicted"/>
<sequence>MRPNYSRSRDAHNTERIKIEAFTGLLYMAGVLRAAHLILFEFWSNDGKGVLNFRNCMNVRSFKFLITALRFDDSNTWQERRIVDKLASTRSFVQKLSDNFTVNVMIDEMLQFFRGKCAL</sequence>
<feature type="transmembrane region" description="Helical" evidence="1">
    <location>
        <begin position="21"/>
        <end position="43"/>
    </location>
</feature>
<keyword evidence="4" id="KW-1185">Reference proteome</keyword>
<protein>
    <recommendedName>
        <fullName evidence="2">PiggyBac transposable element-derived protein domain-containing protein</fullName>
    </recommendedName>
</protein>
<feature type="domain" description="PiggyBac transposable element-derived protein" evidence="2">
    <location>
        <begin position="9"/>
        <end position="108"/>
    </location>
</feature>
<evidence type="ECO:0000259" key="2">
    <source>
        <dbReference type="Pfam" id="PF13843"/>
    </source>
</evidence>
<evidence type="ECO:0000313" key="4">
    <source>
        <dbReference type="Proteomes" id="UP001148838"/>
    </source>
</evidence>
<dbReference type="Proteomes" id="UP001148838">
    <property type="component" value="Unassembled WGS sequence"/>
</dbReference>
<dbReference type="EMBL" id="JAJSOF020000015">
    <property type="protein sequence ID" value="KAJ4441308.1"/>
    <property type="molecule type" value="Genomic_DNA"/>
</dbReference>
<evidence type="ECO:0000313" key="3">
    <source>
        <dbReference type="EMBL" id="KAJ4441308.1"/>
    </source>
</evidence>
<dbReference type="Pfam" id="PF13843">
    <property type="entry name" value="DDE_Tnp_1_7"/>
    <property type="match status" value="1"/>
</dbReference>
<keyword evidence="1" id="KW-0472">Membrane</keyword>
<dbReference type="InterPro" id="IPR029526">
    <property type="entry name" value="PGBD"/>
</dbReference>
<keyword evidence="1" id="KW-1133">Transmembrane helix</keyword>
<accession>A0ABQ8T4Z5</accession>